<evidence type="ECO:0000256" key="1">
    <source>
        <dbReference type="SAM" id="Phobius"/>
    </source>
</evidence>
<dbReference type="PANTHER" id="PTHR46148:SF60">
    <property type="entry name" value="CHROMO DOMAIN-CONTAINING PROTEIN"/>
    <property type="match status" value="1"/>
</dbReference>
<dbReference type="GO" id="GO:0003676">
    <property type="term" value="F:nucleic acid binding"/>
    <property type="evidence" value="ECO:0007669"/>
    <property type="project" value="InterPro"/>
</dbReference>
<organism evidence="3 4">
    <name type="scientific">Solanum verrucosum</name>
    <dbReference type="NCBI Taxonomy" id="315347"/>
    <lineage>
        <taxon>Eukaryota</taxon>
        <taxon>Viridiplantae</taxon>
        <taxon>Streptophyta</taxon>
        <taxon>Embryophyta</taxon>
        <taxon>Tracheophyta</taxon>
        <taxon>Spermatophyta</taxon>
        <taxon>Magnoliopsida</taxon>
        <taxon>eudicotyledons</taxon>
        <taxon>Gunneridae</taxon>
        <taxon>Pentapetalae</taxon>
        <taxon>asterids</taxon>
        <taxon>lamiids</taxon>
        <taxon>Solanales</taxon>
        <taxon>Solanaceae</taxon>
        <taxon>Solanoideae</taxon>
        <taxon>Solaneae</taxon>
        <taxon>Solanum</taxon>
    </lineage>
</organism>
<evidence type="ECO:0000259" key="2">
    <source>
        <dbReference type="Pfam" id="PF24626"/>
    </source>
</evidence>
<sequence length="251" mass="29627">MNIPIWKWEDVNMDFITGLSFSFKRYDSIWVIIDRLTKSAHFLPVKSRSIAEEYAKIYVREGVHLHGTLLSIISVWGAQFMAYFWRSFQRSLGLQSQEKSYAIGRRSDIEFQVDDWVFLEVSPMKGVMRFGRKGKLIPRYIGPYKVIRRVGQVSYKVDLPRELAAVHSIFHVSMLHKCLGDPTQVIPIYGMEFSKHLSYKEILVEILDRHVRKLRTKDIASVKVLWRSQNIEEDRWEVEANMRAKYPHLFQ</sequence>
<reference evidence="3" key="1">
    <citation type="submission" date="2023-08" db="EMBL/GenBank/DDBJ databases">
        <title>A de novo genome assembly of Solanum verrucosum Schlechtendal, a Mexican diploid species geographically isolated from the other diploid A-genome species in potato relatives.</title>
        <authorList>
            <person name="Hosaka K."/>
        </authorList>
    </citation>
    <scope>NUCLEOTIDE SEQUENCE</scope>
    <source>
        <tissue evidence="3">Young leaves</tissue>
    </source>
</reference>
<gene>
    <name evidence="3" type="ORF">MTR67_034624</name>
</gene>
<feature type="transmembrane region" description="Helical" evidence="1">
    <location>
        <begin position="63"/>
        <end position="85"/>
    </location>
</feature>
<keyword evidence="1" id="KW-0472">Membrane</keyword>
<dbReference type="Pfam" id="PF24626">
    <property type="entry name" value="SH3_Tf2-1"/>
    <property type="match status" value="1"/>
</dbReference>
<keyword evidence="4" id="KW-1185">Reference proteome</keyword>
<dbReference type="SUPFAM" id="SSF53098">
    <property type="entry name" value="Ribonuclease H-like"/>
    <property type="match status" value="1"/>
</dbReference>
<feature type="domain" description="Tf2-1-like SH3-like" evidence="2">
    <location>
        <begin position="115"/>
        <end position="178"/>
    </location>
</feature>
<evidence type="ECO:0000313" key="4">
    <source>
        <dbReference type="Proteomes" id="UP001234989"/>
    </source>
</evidence>
<protein>
    <recommendedName>
        <fullName evidence="2">Tf2-1-like SH3-like domain-containing protein</fullName>
    </recommendedName>
</protein>
<dbReference type="InterPro" id="IPR012337">
    <property type="entry name" value="RNaseH-like_sf"/>
</dbReference>
<proteinExistence type="predicted"/>
<dbReference type="InterPro" id="IPR056924">
    <property type="entry name" value="SH3_Tf2-1"/>
</dbReference>
<keyword evidence="1" id="KW-1133">Transmembrane helix</keyword>
<name>A0AAF0ZLH3_SOLVR</name>
<dbReference type="PANTHER" id="PTHR46148">
    <property type="entry name" value="CHROMO DOMAIN-CONTAINING PROTEIN"/>
    <property type="match status" value="1"/>
</dbReference>
<dbReference type="EMBL" id="CP133619">
    <property type="protein sequence ID" value="WMV41239.1"/>
    <property type="molecule type" value="Genomic_DNA"/>
</dbReference>
<evidence type="ECO:0000313" key="3">
    <source>
        <dbReference type="EMBL" id="WMV41239.1"/>
    </source>
</evidence>
<dbReference type="Proteomes" id="UP001234989">
    <property type="component" value="Chromosome 8"/>
</dbReference>
<accession>A0AAF0ZLH3</accession>
<dbReference type="InterPro" id="IPR036397">
    <property type="entry name" value="RNaseH_sf"/>
</dbReference>
<keyword evidence="1" id="KW-0812">Transmembrane</keyword>
<dbReference type="AlphaFoldDB" id="A0AAF0ZLH3"/>
<dbReference type="Gene3D" id="3.30.420.10">
    <property type="entry name" value="Ribonuclease H-like superfamily/Ribonuclease H"/>
    <property type="match status" value="1"/>
</dbReference>